<evidence type="ECO:0000256" key="6">
    <source>
        <dbReference type="PROSITE-ProRule" id="PRU01015"/>
    </source>
</evidence>
<sequence>DQGYAGSYSHFGIHHEMLSDEVRTNSYREAIERNAKSLIHSKDILDLGCGTGILSLFSARSGAKSVTAVDMSDVLSHAIDIAHENGLQDIISFRKGRLENIPDINQKFDVIVSEWMGYFLLFEGMLDSVLDARNNGVSDMDRYSKTVGFWKDVYGFKMSCMREPVLEEASIEIVPSKCIISESPAEILDLDLEHCSLQDYSSFSSDFQFKMVADGKLTAICGYFDTHFELPEKAVSFTTGPHGLPTHWKQTLFYLKEPLPVKQGDLIKGSISVKRPRRDPRSLVVKLKVQDTEQKFLVD</sequence>
<evidence type="ECO:0000259" key="8">
    <source>
        <dbReference type="Pfam" id="PF22528"/>
    </source>
</evidence>
<dbReference type="PANTHER" id="PTHR11006:SF53">
    <property type="entry name" value="PROTEIN ARGININE N-METHYLTRANSFERASE 3"/>
    <property type="match status" value="1"/>
</dbReference>
<evidence type="ECO:0000313" key="10">
    <source>
        <dbReference type="Proteomes" id="UP000595437"/>
    </source>
</evidence>
<feature type="non-terminal residue" evidence="9">
    <location>
        <position position="299"/>
    </location>
</feature>
<dbReference type="InterPro" id="IPR055135">
    <property type="entry name" value="PRMT_dom"/>
</dbReference>
<dbReference type="GO" id="GO:0032259">
    <property type="term" value="P:methylation"/>
    <property type="evidence" value="ECO:0007669"/>
    <property type="project" value="UniProtKB-KW"/>
</dbReference>
<proteinExistence type="predicted"/>
<dbReference type="GO" id="GO:0042054">
    <property type="term" value="F:histone methyltransferase activity"/>
    <property type="evidence" value="ECO:0007669"/>
    <property type="project" value="TreeGrafter"/>
</dbReference>
<dbReference type="EMBL" id="CP045909">
    <property type="protein sequence ID" value="QQP32439.1"/>
    <property type="molecule type" value="Genomic_DNA"/>
</dbReference>
<dbReference type="CDD" id="cd02440">
    <property type="entry name" value="AdoMet_MTases"/>
    <property type="match status" value="1"/>
</dbReference>
<dbReference type="SUPFAM" id="SSF53335">
    <property type="entry name" value="S-adenosyl-L-methionine-dependent methyltransferases"/>
    <property type="match status" value="1"/>
</dbReference>
<dbReference type="Proteomes" id="UP000595437">
    <property type="component" value="Chromosome 20"/>
</dbReference>
<organism evidence="9 10">
    <name type="scientific">Caligus rogercresseyi</name>
    <name type="common">Sea louse</name>
    <dbReference type="NCBI Taxonomy" id="217165"/>
    <lineage>
        <taxon>Eukaryota</taxon>
        <taxon>Metazoa</taxon>
        <taxon>Ecdysozoa</taxon>
        <taxon>Arthropoda</taxon>
        <taxon>Crustacea</taxon>
        <taxon>Multicrustacea</taxon>
        <taxon>Hexanauplia</taxon>
        <taxon>Copepoda</taxon>
        <taxon>Siphonostomatoida</taxon>
        <taxon>Caligidae</taxon>
        <taxon>Caligus</taxon>
    </lineage>
</organism>
<comment type="catalytic activity">
    <reaction evidence="5">
        <text>L-arginyl-[protein] + S-adenosyl-L-methionine = N(omega)-methyl-L-arginyl-[protein] + S-adenosyl-L-homocysteine + H(+)</text>
        <dbReference type="Rhea" id="RHEA:48100"/>
        <dbReference type="Rhea" id="RHEA-COMP:10532"/>
        <dbReference type="Rhea" id="RHEA-COMP:11990"/>
        <dbReference type="ChEBI" id="CHEBI:15378"/>
        <dbReference type="ChEBI" id="CHEBI:29965"/>
        <dbReference type="ChEBI" id="CHEBI:57856"/>
        <dbReference type="ChEBI" id="CHEBI:59789"/>
        <dbReference type="ChEBI" id="CHEBI:65280"/>
    </reaction>
    <physiologicalReaction direction="left-to-right" evidence="5">
        <dbReference type="Rhea" id="RHEA:48101"/>
    </physiologicalReaction>
</comment>
<keyword evidence="2 6" id="KW-0489">Methyltransferase</keyword>
<keyword evidence="4 6" id="KW-0949">S-adenosyl-L-methionine</keyword>
<keyword evidence="10" id="KW-1185">Reference proteome</keyword>
<evidence type="ECO:0000256" key="3">
    <source>
        <dbReference type="ARBA" id="ARBA00022679"/>
    </source>
</evidence>
<feature type="domain" description="Protein arginine N-methyltransferase" evidence="8">
    <location>
        <begin position="141"/>
        <end position="289"/>
    </location>
</feature>
<evidence type="ECO:0000256" key="5">
    <source>
        <dbReference type="ARBA" id="ARBA00049303"/>
    </source>
</evidence>
<dbReference type="GO" id="GO:0035242">
    <property type="term" value="F:protein-arginine omega-N asymmetric methyltransferase activity"/>
    <property type="evidence" value="ECO:0007669"/>
    <property type="project" value="UniProtKB-EC"/>
</dbReference>
<dbReference type="PROSITE" id="PS51678">
    <property type="entry name" value="SAM_MT_PRMT"/>
    <property type="match status" value="1"/>
</dbReference>
<dbReference type="InterPro" id="IPR029063">
    <property type="entry name" value="SAM-dependent_MTases_sf"/>
</dbReference>
<evidence type="ECO:0000256" key="4">
    <source>
        <dbReference type="ARBA" id="ARBA00022691"/>
    </source>
</evidence>
<dbReference type="Pfam" id="PF13649">
    <property type="entry name" value="Methyltransf_25"/>
    <property type="match status" value="1"/>
</dbReference>
<name>A0A7T8JT18_CALRO</name>
<dbReference type="InterPro" id="IPR025799">
    <property type="entry name" value="Arg_MeTrfase"/>
</dbReference>
<accession>A0A7T8JT18</accession>
<dbReference type="GO" id="GO:0005634">
    <property type="term" value="C:nucleus"/>
    <property type="evidence" value="ECO:0007669"/>
    <property type="project" value="TreeGrafter"/>
</dbReference>
<dbReference type="Gene3D" id="2.70.160.11">
    <property type="entry name" value="Hnrnp arginine n-methyltransferase1"/>
    <property type="match status" value="1"/>
</dbReference>
<dbReference type="AlphaFoldDB" id="A0A7T8JT18"/>
<dbReference type="Gene3D" id="3.40.50.150">
    <property type="entry name" value="Vaccinia Virus protein VP39"/>
    <property type="match status" value="1"/>
</dbReference>
<dbReference type="InterPro" id="IPR041698">
    <property type="entry name" value="Methyltransf_25"/>
</dbReference>
<gene>
    <name evidence="9" type="ORF">FKW44_024754</name>
</gene>
<dbReference type="EC" id="2.1.1.319" evidence="1"/>
<dbReference type="FunFam" id="3.40.50.150:FF:000003">
    <property type="entry name" value="Blast:Protein arginine N-methyltransferase 1"/>
    <property type="match status" value="1"/>
</dbReference>
<keyword evidence="3 6" id="KW-0808">Transferase</keyword>
<feature type="domain" description="Methyltransferase" evidence="7">
    <location>
        <begin position="44"/>
        <end position="116"/>
    </location>
</feature>
<evidence type="ECO:0000259" key="7">
    <source>
        <dbReference type="Pfam" id="PF13649"/>
    </source>
</evidence>
<evidence type="ECO:0000313" key="9">
    <source>
        <dbReference type="EMBL" id="QQP32439.1"/>
    </source>
</evidence>
<evidence type="ECO:0000256" key="2">
    <source>
        <dbReference type="ARBA" id="ARBA00022603"/>
    </source>
</evidence>
<evidence type="ECO:0000256" key="1">
    <source>
        <dbReference type="ARBA" id="ARBA00011925"/>
    </source>
</evidence>
<dbReference type="Pfam" id="PF22528">
    <property type="entry name" value="PRMT_C"/>
    <property type="match status" value="1"/>
</dbReference>
<protein>
    <recommendedName>
        <fullName evidence="1">type I protein arginine methyltransferase</fullName>
        <ecNumber evidence="1">2.1.1.319</ecNumber>
    </recommendedName>
</protein>
<dbReference type="PANTHER" id="PTHR11006">
    <property type="entry name" value="PROTEIN ARGININE N-METHYLTRANSFERASE"/>
    <property type="match status" value="1"/>
</dbReference>
<dbReference type="OrthoDB" id="7848332at2759"/>
<reference evidence="10" key="1">
    <citation type="submission" date="2021-01" db="EMBL/GenBank/DDBJ databases">
        <title>Caligus Genome Assembly.</title>
        <authorList>
            <person name="Gallardo-Escarate C."/>
        </authorList>
    </citation>
    <scope>NUCLEOTIDE SEQUENCE [LARGE SCALE GENOMIC DNA]</scope>
</reference>